<name>A0AAV9GXB4_9PEZI</name>
<dbReference type="EMBL" id="MU865923">
    <property type="protein sequence ID" value="KAK4452549.1"/>
    <property type="molecule type" value="Genomic_DNA"/>
</dbReference>
<reference evidence="2" key="2">
    <citation type="submission" date="2023-05" db="EMBL/GenBank/DDBJ databases">
        <authorList>
            <consortium name="Lawrence Berkeley National Laboratory"/>
            <person name="Steindorff A."/>
            <person name="Hensen N."/>
            <person name="Bonometti L."/>
            <person name="Westerberg I."/>
            <person name="Brannstrom I.O."/>
            <person name="Guillou S."/>
            <person name="Cros-Aarteil S."/>
            <person name="Calhoun S."/>
            <person name="Haridas S."/>
            <person name="Kuo A."/>
            <person name="Mondo S."/>
            <person name="Pangilinan J."/>
            <person name="Riley R."/>
            <person name="Labutti K."/>
            <person name="Andreopoulos B."/>
            <person name="Lipzen A."/>
            <person name="Chen C."/>
            <person name="Yanf M."/>
            <person name="Daum C."/>
            <person name="Ng V."/>
            <person name="Clum A."/>
            <person name="Ohm R."/>
            <person name="Martin F."/>
            <person name="Silar P."/>
            <person name="Natvig D."/>
            <person name="Lalanne C."/>
            <person name="Gautier V."/>
            <person name="Ament-Velasquez S.L."/>
            <person name="Kruys A."/>
            <person name="Hutchinson M.I."/>
            <person name="Powell A.J."/>
            <person name="Barry K."/>
            <person name="Miller A.N."/>
            <person name="Grigoriev I.V."/>
            <person name="Debuchy R."/>
            <person name="Gladieux P."/>
            <person name="Thoren M.H."/>
            <person name="Johannesson H."/>
        </authorList>
    </citation>
    <scope>NUCLEOTIDE SEQUENCE</scope>
    <source>
        <strain evidence="2">PSN243</strain>
    </source>
</reference>
<dbReference type="Proteomes" id="UP001321760">
    <property type="component" value="Unassembled WGS sequence"/>
</dbReference>
<sequence>MHLSCHVSRLTQPNADSMKQNKTKQNMTLFKNYTTRISHPVYHVDAADDDGRHDPKYEDEKAHPPNQGCNHADPPPSDSARGGASEAEVGGDRRPRSGAPRDGGAHAHGARDGGSSHGHDDGVRDGGESGVRSGREVEAEVSEVAEGAEGGQARGGVRDRDGGGGDVGSRDRGGSGVFRGGSPRRPPTSLHQAPIARPRLSRRRPHGCVCSREMATVSGCGAPMFVVGLGLGGLRSIQRRSPFPCRSKEVSMILLSFKLRVLVKFIKWS</sequence>
<evidence type="ECO:0000256" key="1">
    <source>
        <dbReference type="SAM" id="MobiDB-lite"/>
    </source>
</evidence>
<dbReference type="AlphaFoldDB" id="A0AAV9GXB4"/>
<proteinExistence type="predicted"/>
<comment type="caution">
    <text evidence="2">The sequence shown here is derived from an EMBL/GenBank/DDBJ whole genome shotgun (WGS) entry which is preliminary data.</text>
</comment>
<feature type="region of interest" description="Disordered" evidence="1">
    <location>
        <begin position="45"/>
        <end position="205"/>
    </location>
</feature>
<gene>
    <name evidence="2" type="ORF">QBC34DRAFT_397801</name>
</gene>
<organism evidence="2 3">
    <name type="scientific">Podospora aff. communis PSN243</name>
    <dbReference type="NCBI Taxonomy" id="3040156"/>
    <lineage>
        <taxon>Eukaryota</taxon>
        <taxon>Fungi</taxon>
        <taxon>Dikarya</taxon>
        <taxon>Ascomycota</taxon>
        <taxon>Pezizomycotina</taxon>
        <taxon>Sordariomycetes</taxon>
        <taxon>Sordariomycetidae</taxon>
        <taxon>Sordariales</taxon>
        <taxon>Podosporaceae</taxon>
        <taxon>Podospora</taxon>
    </lineage>
</organism>
<evidence type="ECO:0000313" key="3">
    <source>
        <dbReference type="Proteomes" id="UP001321760"/>
    </source>
</evidence>
<keyword evidence="3" id="KW-1185">Reference proteome</keyword>
<feature type="compositionally biased region" description="Basic and acidic residues" evidence="1">
    <location>
        <begin position="156"/>
        <end position="173"/>
    </location>
</feature>
<evidence type="ECO:0000313" key="2">
    <source>
        <dbReference type="EMBL" id="KAK4452549.1"/>
    </source>
</evidence>
<feature type="compositionally biased region" description="Basic and acidic residues" evidence="1">
    <location>
        <begin position="45"/>
        <end position="63"/>
    </location>
</feature>
<feature type="compositionally biased region" description="Basic and acidic residues" evidence="1">
    <location>
        <begin position="117"/>
        <end position="138"/>
    </location>
</feature>
<protein>
    <submittedName>
        <fullName evidence="2">Uncharacterized protein</fullName>
    </submittedName>
</protein>
<feature type="compositionally biased region" description="Polar residues" evidence="1">
    <location>
        <begin position="9"/>
        <end position="22"/>
    </location>
</feature>
<reference evidence="2" key="1">
    <citation type="journal article" date="2023" name="Mol. Phylogenet. Evol.">
        <title>Genome-scale phylogeny and comparative genomics of the fungal order Sordariales.</title>
        <authorList>
            <person name="Hensen N."/>
            <person name="Bonometti L."/>
            <person name="Westerberg I."/>
            <person name="Brannstrom I.O."/>
            <person name="Guillou S."/>
            <person name="Cros-Aarteil S."/>
            <person name="Calhoun S."/>
            <person name="Haridas S."/>
            <person name="Kuo A."/>
            <person name="Mondo S."/>
            <person name="Pangilinan J."/>
            <person name="Riley R."/>
            <person name="LaButti K."/>
            <person name="Andreopoulos B."/>
            <person name="Lipzen A."/>
            <person name="Chen C."/>
            <person name="Yan M."/>
            <person name="Daum C."/>
            <person name="Ng V."/>
            <person name="Clum A."/>
            <person name="Steindorff A."/>
            <person name="Ohm R.A."/>
            <person name="Martin F."/>
            <person name="Silar P."/>
            <person name="Natvig D.O."/>
            <person name="Lalanne C."/>
            <person name="Gautier V."/>
            <person name="Ament-Velasquez S.L."/>
            <person name="Kruys A."/>
            <person name="Hutchinson M.I."/>
            <person name="Powell A.J."/>
            <person name="Barry K."/>
            <person name="Miller A.N."/>
            <person name="Grigoriev I.V."/>
            <person name="Debuchy R."/>
            <person name="Gladieux P."/>
            <person name="Hiltunen Thoren M."/>
            <person name="Johannesson H."/>
        </authorList>
    </citation>
    <scope>NUCLEOTIDE SEQUENCE</scope>
    <source>
        <strain evidence="2">PSN243</strain>
    </source>
</reference>
<accession>A0AAV9GXB4</accession>
<feature type="region of interest" description="Disordered" evidence="1">
    <location>
        <begin position="1"/>
        <end position="22"/>
    </location>
</feature>